<keyword evidence="7" id="KW-1185">Reference proteome</keyword>
<evidence type="ECO:0000256" key="5">
    <source>
        <dbReference type="SAM" id="Phobius"/>
    </source>
</evidence>
<dbReference type="AlphaFoldDB" id="A0A3S1CZ80"/>
<dbReference type="EMBL" id="RZNX01000003">
    <property type="protein sequence ID" value="RUT31624.1"/>
    <property type="molecule type" value="Genomic_DNA"/>
</dbReference>
<dbReference type="Pfam" id="PF09685">
    <property type="entry name" value="MamF_MmsF"/>
    <property type="match status" value="1"/>
</dbReference>
<sequence length="112" mass="12365">MSPFRSSTGLPENLAGFLCYLVPFAGGAIMLALERRSRYVMFHALQSLILFGLLIVGHVVAGFVPLIGVLAAMLLQLTGLVFWILLMLAALQGKFYKVPYIGHIAEDQMRRL</sequence>
<protein>
    <recommendedName>
        <fullName evidence="8">DUF4870 domain-containing protein</fullName>
    </recommendedName>
</protein>
<keyword evidence="4 5" id="KW-0472">Membrane</keyword>
<evidence type="ECO:0000256" key="1">
    <source>
        <dbReference type="ARBA" id="ARBA00004141"/>
    </source>
</evidence>
<feature type="transmembrane region" description="Helical" evidence="5">
    <location>
        <begin position="14"/>
        <end position="33"/>
    </location>
</feature>
<dbReference type="GO" id="GO:0016020">
    <property type="term" value="C:membrane"/>
    <property type="evidence" value="ECO:0007669"/>
    <property type="project" value="UniProtKB-SubCell"/>
</dbReference>
<reference evidence="6 7" key="1">
    <citation type="submission" date="2018-12" db="EMBL/GenBank/DDBJ databases">
        <authorList>
            <person name="Sun L."/>
            <person name="Chen Z."/>
        </authorList>
    </citation>
    <scope>NUCLEOTIDE SEQUENCE [LARGE SCALE GENOMIC DNA]</scope>
    <source>
        <strain evidence="6 7">3-5-3</strain>
    </source>
</reference>
<feature type="transmembrane region" description="Helical" evidence="5">
    <location>
        <begin position="40"/>
        <end position="60"/>
    </location>
</feature>
<keyword evidence="2 5" id="KW-0812">Transmembrane</keyword>
<dbReference type="Proteomes" id="UP000272464">
    <property type="component" value="Unassembled WGS sequence"/>
</dbReference>
<keyword evidence="3 5" id="KW-1133">Transmembrane helix</keyword>
<dbReference type="PANTHER" id="PTHR36460">
    <property type="entry name" value="UPF0132 DOMAIN PROTEIN (AFU_ORTHOLOGUE AFUA_3G10255)"/>
    <property type="match status" value="1"/>
</dbReference>
<dbReference type="RefSeq" id="WP_127199005.1">
    <property type="nucleotide sequence ID" value="NZ_RZNX01000003.1"/>
</dbReference>
<dbReference type="OrthoDB" id="2657448at2"/>
<dbReference type="InterPro" id="IPR019109">
    <property type="entry name" value="MamF_MmsF"/>
</dbReference>
<evidence type="ECO:0000313" key="6">
    <source>
        <dbReference type="EMBL" id="RUT31624.1"/>
    </source>
</evidence>
<name>A0A3S1CZ80_9BACL</name>
<evidence type="ECO:0008006" key="8">
    <source>
        <dbReference type="Google" id="ProtNLM"/>
    </source>
</evidence>
<evidence type="ECO:0000256" key="4">
    <source>
        <dbReference type="ARBA" id="ARBA00023136"/>
    </source>
</evidence>
<organism evidence="6 7">
    <name type="scientific">Paenibacillus zeisoli</name>
    <dbReference type="NCBI Taxonomy" id="2496267"/>
    <lineage>
        <taxon>Bacteria</taxon>
        <taxon>Bacillati</taxon>
        <taxon>Bacillota</taxon>
        <taxon>Bacilli</taxon>
        <taxon>Bacillales</taxon>
        <taxon>Paenibacillaceae</taxon>
        <taxon>Paenibacillus</taxon>
    </lineage>
</organism>
<evidence type="ECO:0000313" key="7">
    <source>
        <dbReference type="Proteomes" id="UP000272464"/>
    </source>
</evidence>
<feature type="transmembrane region" description="Helical" evidence="5">
    <location>
        <begin position="66"/>
        <end position="91"/>
    </location>
</feature>
<gene>
    <name evidence="6" type="ORF">EJP77_09525</name>
</gene>
<proteinExistence type="predicted"/>
<comment type="caution">
    <text evidence="6">The sequence shown here is derived from an EMBL/GenBank/DDBJ whole genome shotgun (WGS) entry which is preliminary data.</text>
</comment>
<comment type="subcellular location">
    <subcellularLocation>
        <location evidence="1">Membrane</location>
        <topology evidence="1">Multi-pass membrane protein</topology>
    </subcellularLocation>
</comment>
<evidence type="ECO:0000256" key="2">
    <source>
        <dbReference type="ARBA" id="ARBA00022692"/>
    </source>
</evidence>
<accession>A0A3S1CZ80</accession>
<dbReference type="PANTHER" id="PTHR36460:SF1">
    <property type="entry name" value="UPF0132 DOMAIN PROTEIN (AFU_ORTHOLOGUE AFUA_3G10255)"/>
    <property type="match status" value="1"/>
</dbReference>
<evidence type="ECO:0000256" key="3">
    <source>
        <dbReference type="ARBA" id="ARBA00022989"/>
    </source>
</evidence>